<dbReference type="Proteomes" id="UP001230504">
    <property type="component" value="Unassembled WGS sequence"/>
</dbReference>
<name>A0AAD8Q6E6_9PEZI</name>
<dbReference type="EMBL" id="JAHLJV010000015">
    <property type="protein sequence ID" value="KAK1595514.1"/>
    <property type="molecule type" value="Genomic_DNA"/>
</dbReference>
<evidence type="ECO:0000313" key="2">
    <source>
        <dbReference type="Proteomes" id="UP001230504"/>
    </source>
</evidence>
<protein>
    <submittedName>
        <fullName evidence="1">Uncharacterized protein</fullName>
    </submittedName>
</protein>
<accession>A0AAD8Q6E6</accession>
<dbReference type="AlphaFoldDB" id="A0AAD8Q6E6"/>
<proteinExistence type="predicted"/>
<reference evidence="1" key="1">
    <citation type="submission" date="2021-06" db="EMBL/GenBank/DDBJ databases">
        <title>Comparative genomics, transcriptomics and evolutionary studies reveal genomic signatures of adaptation to plant cell wall in hemibiotrophic fungi.</title>
        <authorList>
            <consortium name="DOE Joint Genome Institute"/>
            <person name="Baroncelli R."/>
            <person name="Diaz J.F."/>
            <person name="Benocci T."/>
            <person name="Peng M."/>
            <person name="Battaglia E."/>
            <person name="Haridas S."/>
            <person name="Andreopoulos W."/>
            <person name="Labutti K."/>
            <person name="Pangilinan J."/>
            <person name="Floch G.L."/>
            <person name="Makela M.R."/>
            <person name="Henrissat B."/>
            <person name="Grigoriev I.V."/>
            <person name="Crouch J.A."/>
            <person name="De Vries R.P."/>
            <person name="Sukno S.A."/>
            <person name="Thon M.R."/>
        </authorList>
    </citation>
    <scope>NUCLEOTIDE SEQUENCE</scope>
    <source>
        <strain evidence="1">CBS 125086</strain>
    </source>
</reference>
<gene>
    <name evidence="1" type="ORF">LY79DRAFT_546624</name>
</gene>
<dbReference type="GeneID" id="85441488"/>
<keyword evidence="2" id="KW-1185">Reference proteome</keyword>
<sequence>MVPYTHSMRRTDIRTCSCTMVVCHQHPSLQQQPPRSRHNLGYRCLVKRQDSLPFLIPHAVSWTPKLQPPPPLGSPLAWFTPPLGPVPTLEKQPPDLCQFTCLALDATETPASTKNSLLGRGVCCCVSDTRTLDHNIAILGGHYSFYFAQAHPPLFVSRASTFQSRPFVDSVNRRRWAFAFCFETTSKLLPAMEV</sequence>
<evidence type="ECO:0000313" key="1">
    <source>
        <dbReference type="EMBL" id="KAK1595514.1"/>
    </source>
</evidence>
<organism evidence="1 2">
    <name type="scientific">Colletotrichum navitas</name>
    <dbReference type="NCBI Taxonomy" id="681940"/>
    <lineage>
        <taxon>Eukaryota</taxon>
        <taxon>Fungi</taxon>
        <taxon>Dikarya</taxon>
        <taxon>Ascomycota</taxon>
        <taxon>Pezizomycotina</taxon>
        <taxon>Sordariomycetes</taxon>
        <taxon>Hypocreomycetidae</taxon>
        <taxon>Glomerellales</taxon>
        <taxon>Glomerellaceae</taxon>
        <taxon>Colletotrichum</taxon>
        <taxon>Colletotrichum graminicola species complex</taxon>
    </lineage>
</organism>
<comment type="caution">
    <text evidence="1">The sequence shown here is derived from an EMBL/GenBank/DDBJ whole genome shotgun (WGS) entry which is preliminary data.</text>
</comment>
<dbReference type="RefSeq" id="XP_060416526.1">
    <property type="nucleotide sequence ID" value="XM_060557248.1"/>
</dbReference>